<feature type="non-terminal residue" evidence="1">
    <location>
        <position position="1"/>
    </location>
</feature>
<protein>
    <submittedName>
        <fullName evidence="1">Uncharacterized protein</fullName>
    </submittedName>
</protein>
<dbReference type="SUPFAM" id="SSF56672">
    <property type="entry name" value="DNA/RNA polymerases"/>
    <property type="match status" value="1"/>
</dbReference>
<dbReference type="AlphaFoldDB" id="A0A371EIY7"/>
<dbReference type="Proteomes" id="UP000257109">
    <property type="component" value="Unassembled WGS sequence"/>
</dbReference>
<dbReference type="InterPro" id="IPR043502">
    <property type="entry name" value="DNA/RNA_pol_sf"/>
</dbReference>
<organism evidence="1 2">
    <name type="scientific">Mucuna pruriens</name>
    <name type="common">Velvet bean</name>
    <name type="synonym">Dolichos pruriens</name>
    <dbReference type="NCBI Taxonomy" id="157652"/>
    <lineage>
        <taxon>Eukaryota</taxon>
        <taxon>Viridiplantae</taxon>
        <taxon>Streptophyta</taxon>
        <taxon>Embryophyta</taxon>
        <taxon>Tracheophyta</taxon>
        <taxon>Spermatophyta</taxon>
        <taxon>Magnoliopsida</taxon>
        <taxon>eudicotyledons</taxon>
        <taxon>Gunneridae</taxon>
        <taxon>Pentapetalae</taxon>
        <taxon>rosids</taxon>
        <taxon>fabids</taxon>
        <taxon>Fabales</taxon>
        <taxon>Fabaceae</taxon>
        <taxon>Papilionoideae</taxon>
        <taxon>50 kb inversion clade</taxon>
        <taxon>NPAAA clade</taxon>
        <taxon>indigoferoid/millettioid clade</taxon>
        <taxon>Phaseoleae</taxon>
        <taxon>Mucuna</taxon>
    </lineage>
</organism>
<accession>A0A371EIY7</accession>
<reference evidence="1" key="1">
    <citation type="submission" date="2018-05" db="EMBL/GenBank/DDBJ databases">
        <title>Draft genome of Mucuna pruriens seed.</title>
        <authorList>
            <person name="Nnadi N.E."/>
            <person name="Vos R."/>
            <person name="Hasami M.H."/>
            <person name="Devisetty U.K."/>
            <person name="Aguiy J.C."/>
        </authorList>
    </citation>
    <scope>NUCLEOTIDE SEQUENCE [LARGE SCALE GENOMIC DNA]</scope>
    <source>
        <strain evidence="1">JCA_2017</strain>
    </source>
</reference>
<evidence type="ECO:0000313" key="1">
    <source>
        <dbReference type="EMBL" id="RDX66017.1"/>
    </source>
</evidence>
<dbReference type="EMBL" id="QJKJ01013628">
    <property type="protein sequence ID" value="RDX66017.1"/>
    <property type="molecule type" value="Genomic_DNA"/>
</dbReference>
<gene>
    <name evidence="1" type="ORF">CR513_55268</name>
</gene>
<comment type="caution">
    <text evidence="1">The sequence shown here is derived from an EMBL/GenBank/DDBJ whole genome shotgun (WGS) entry which is preliminary data.</text>
</comment>
<sequence>MKYLISNLVRVIRTDQRVARKCYYESTHVLESRRGKSIMPDEQTQQPDEDLKEIQVVLEPHQRMKIGASLDPWYRPELPEPPFVYILGGSLGESKQEKTCTTINFKFSDHQIGRQNWILVAKWLSNRVGEEKKRVVRAETIKLLQAGFIQEVKYPSWLFNVVMVKKPSSK</sequence>
<dbReference type="Gene3D" id="3.10.10.10">
    <property type="entry name" value="HIV Type 1 Reverse Transcriptase, subunit A, domain 1"/>
    <property type="match status" value="1"/>
</dbReference>
<proteinExistence type="predicted"/>
<name>A0A371EIY7_MUCPR</name>
<evidence type="ECO:0000313" key="2">
    <source>
        <dbReference type="Proteomes" id="UP000257109"/>
    </source>
</evidence>
<keyword evidence="2" id="KW-1185">Reference proteome</keyword>